<evidence type="ECO:0000256" key="1">
    <source>
        <dbReference type="ARBA" id="ARBA00007471"/>
    </source>
</evidence>
<proteinExistence type="inferred from homology"/>
<accession>A0A7J7EK52</accession>
<dbReference type="PANTHER" id="PTHR10807:SF51">
    <property type="entry name" value="MYOTUBULARIN-RELATED PROTEIN 11"/>
    <property type="match status" value="1"/>
</dbReference>
<reference evidence="4 5" key="1">
    <citation type="journal article" date="2020" name="Mol. Biol. Evol.">
        <title>Interspecific Gene Flow and the Evolution of Specialization in Black and White Rhinoceros.</title>
        <authorList>
            <person name="Moodley Y."/>
            <person name="Westbury M.V."/>
            <person name="Russo I.M."/>
            <person name="Gopalakrishnan S."/>
            <person name="Rakotoarivelo A."/>
            <person name="Olsen R.A."/>
            <person name="Prost S."/>
            <person name="Tunstall T."/>
            <person name="Ryder O.A."/>
            <person name="Dalen L."/>
            <person name="Bruford M.W."/>
        </authorList>
    </citation>
    <scope>NUCLEOTIDE SEQUENCE [LARGE SCALE GENOMIC DNA]</scope>
    <source>
        <strain evidence="4">SBR-YM</strain>
        <tissue evidence="4">Skin</tissue>
    </source>
</reference>
<dbReference type="PANTHER" id="PTHR10807">
    <property type="entry name" value="MYOTUBULARIN-RELATED"/>
    <property type="match status" value="1"/>
</dbReference>
<evidence type="ECO:0000313" key="5">
    <source>
        <dbReference type="Proteomes" id="UP000551758"/>
    </source>
</evidence>
<dbReference type="GO" id="GO:0016020">
    <property type="term" value="C:membrane"/>
    <property type="evidence" value="ECO:0007669"/>
    <property type="project" value="TreeGrafter"/>
</dbReference>
<feature type="region of interest" description="Disordered" evidence="2">
    <location>
        <begin position="255"/>
        <end position="284"/>
    </location>
</feature>
<dbReference type="GO" id="GO:0005737">
    <property type="term" value="C:cytoplasm"/>
    <property type="evidence" value="ECO:0007669"/>
    <property type="project" value="TreeGrafter"/>
</dbReference>
<dbReference type="SUPFAM" id="SSF52799">
    <property type="entry name" value="(Phosphotyrosine protein) phosphatases II"/>
    <property type="match status" value="1"/>
</dbReference>
<evidence type="ECO:0000256" key="2">
    <source>
        <dbReference type="SAM" id="MobiDB-lite"/>
    </source>
</evidence>
<comment type="similarity">
    <text evidence="1">Belongs to the protein-tyrosine phosphatase family. Non-receptor class myotubularin subfamily.</text>
</comment>
<evidence type="ECO:0000259" key="3">
    <source>
        <dbReference type="PROSITE" id="PS51339"/>
    </source>
</evidence>
<comment type="caution">
    <text evidence="4">The sequence shown here is derived from an EMBL/GenBank/DDBJ whole genome shotgun (WGS) entry which is preliminary data.</text>
</comment>
<organism evidence="4 5">
    <name type="scientific">Diceros bicornis minor</name>
    <name type="common">South-central black rhinoceros</name>
    <dbReference type="NCBI Taxonomy" id="77932"/>
    <lineage>
        <taxon>Eukaryota</taxon>
        <taxon>Metazoa</taxon>
        <taxon>Chordata</taxon>
        <taxon>Craniata</taxon>
        <taxon>Vertebrata</taxon>
        <taxon>Euteleostomi</taxon>
        <taxon>Mammalia</taxon>
        <taxon>Eutheria</taxon>
        <taxon>Laurasiatheria</taxon>
        <taxon>Perissodactyla</taxon>
        <taxon>Rhinocerotidae</taxon>
        <taxon>Diceros</taxon>
    </lineage>
</organism>
<sequence length="847" mass="94112">MWWGGRGQSFNIAPQKEEPEMGLGLSFSVSSSLSHYPLTSPSLYCLPTSVLSSLQPLISVSPESLRPPKVAAEVILDPRGGEAWGLTLHPSQLSGPKSVQGSQMPEPRNRQLGSCLASGCLPGEQILAWAPGLRKGLEPELPGTLICTNLRVTFQPYGWQRSQETPLSSEYDFSLVNIGRLEAVGGLSRIQLLRPGSLLKFIPEEILIHGRDFRLLRVGFEAGGLEPQAFQVTMAIVQARAQSSQAQQYAGITLSKAGQSSGSRKPPIPLLETSEDWETERKKQGAKGWRVSTVNERFDVATSLPRYLWVPNRTLDSEVRRAFGHFHQGRGPRLSWHHPGGSDLLRCASFYTASDPNKEDIRTVESMLQAGHSDVVLVDTIDELPSLADVQLAHLRLRDLCLPDSSVAEDKWLSALEGTRWLDYVRSCLRKASDISVLVTSRVRSVVLQERGDRDFNGLLSSLVQLLSAPEARTLLGFQSLVQREWVAAGHPFLTRLGGTGASEEAPVFFLFLDCVWQLLQQFPAEFEFSEFFLLALQDSVRVPDTLTFLRDTPWERGKQSGQFNSYPQVYTPGYSQLPAGNSVNPQLSVWDWDLRYSNEQILQFHNPGYDPEHCPDSWLPRQQPSFMVPGPPSSVWLFSRGALTPLNQLCPWRDSPSLLAVSSRWLPRPAISSESLADQEWGLPSHWGACPLPPGLLLPGYLGPQIRLWRRCYLRGRPEVQMGLSAPTISGLQDELSHLQELLKKWTPRISPEDHSKKRDPNTILSQSLFYGSQGKHGAKAYQGVVAAASGMFWTLRLRTPGVSVNRPQLRSHSISEPQVPLTPLCNNDSVNSYVAPAQTFRNPLP</sequence>
<dbReference type="PROSITE" id="PS51339">
    <property type="entry name" value="PPASE_MYOTUBULARIN"/>
    <property type="match status" value="1"/>
</dbReference>
<gene>
    <name evidence="4" type="ORF">HPG69_010529</name>
</gene>
<dbReference type="InterPro" id="IPR022587">
    <property type="entry name" value="MTMR12-like_C"/>
</dbReference>
<feature type="domain" description="Myotubularin phosphatase" evidence="3">
    <location>
        <begin position="271"/>
        <end position="714"/>
    </location>
</feature>
<dbReference type="GO" id="GO:0046856">
    <property type="term" value="P:phosphatidylinositol dephosphorylation"/>
    <property type="evidence" value="ECO:0007669"/>
    <property type="project" value="TreeGrafter"/>
</dbReference>
<keyword evidence="5" id="KW-1185">Reference proteome</keyword>
<evidence type="ECO:0000313" key="4">
    <source>
        <dbReference type="EMBL" id="KAF5916170.1"/>
    </source>
</evidence>
<dbReference type="InterPro" id="IPR030564">
    <property type="entry name" value="Myotubularin"/>
</dbReference>
<dbReference type="InterPro" id="IPR029021">
    <property type="entry name" value="Prot-tyrosine_phosphatase-like"/>
</dbReference>
<dbReference type="Pfam" id="PF06602">
    <property type="entry name" value="Myotub-related"/>
    <property type="match status" value="2"/>
</dbReference>
<dbReference type="Pfam" id="PF12578">
    <property type="entry name" value="3-PAP"/>
    <property type="match status" value="1"/>
</dbReference>
<protein>
    <recommendedName>
        <fullName evidence="3">Myotubularin phosphatase domain-containing protein</fullName>
    </recommendedName>
</protein>
<name>A0A7J7EK52_DICBM</name>
<dbReference type="SUPFAM" id="SSF50729">
    <property type="entry name" value="PH domain-like"/>
    <property type="match status" value="1"/>
</dbReference>
<dbReference type="EMBL" id="JACDTQ010002740">
    <property type="protein sequence ID" value="KAF5916170.1"/>
    <property type="molecule type" value="Genomic_DNA"/>
</dbReference>
<dbReference type="InterPro" id="IPR010569">
    <property type="entry name" value="Myotubularin-like_Pase_dom"/>
</dbReference>
<dbReference type="Proteomes" id="UP000551758">
    <property type="component" value="Unassembled WGS sequence"/>
</dbReference>
<dbReference type="AlphaFoldDB" id="A0A7J7EK52"/>